<evidence type="ECO:0000313" key="2">
    <source>
        <dbReference type="EMBL" id="KHN98687.1"/>
    </source>
</evidence>
<keyword evidence="3" id="KW-1185">Reference proteome</keyword>
<evidence type="ECO:0000313" key="3">
    <source>
        <dbReference type="Proteomes" id="UP000030816"/>
    </source>
</evidence>
<feature type="compositionally biased region" description="Basic and acidic residues" evidence="1">
    <location>
        <begin position="52"/>
        <end position="61"/>
    </location>
</feature>
<reference evidence="2 3" key="1">
    <citation type="journal article" date="2014" name="Proc. Natl. Acad. Sci. U.S.A.">
        <title>Trajectory and genomic determinants of fungal-pathogen speciation and host adaptation.</title>
        <authorList>
            <person name="Hu X."/>
            <person name="Xiao G."/>
            <person name="Zheng P."/>
            <person name="Shang Y."/>
            <person name="Su Y."/>
            <person name="Zhang X."/>
            <person name="Liu X."/>
            <person name="Zhan S."/>
            <person name="St Leger R.J."/>
            <person name="Wang C."/>
        </authorList>
    </citation>
    <scope>NUCLEOTIDE SEQUENCE [LARGE SCALE GENOMIC DNA]</scope>
    <source>
        <strain evidence="2 3">ARSEF 1941</strain>
    </source>
</reference>
<dbReference type="AlphaFoldDB" id="A0A0B2WZ22"/>
<dbReference type="RefSeq" id="XP_040679753.1">
    <property type="nucleotide sequence ID" value="XM_040821948.1"/>
</dbReference>
<name>A0A0B2WZ22_METAS</name>
<sequence length="73" mass="7799">MAQDSNQADHVGLTNIAPPPGTCDLASSHGDTRLEATKGVIFHVPGPAKEDLVRSGQHEGPNHLQMARARMME</sequence>
<comment type="caution">
    <text evidence="2">The sequence shown here is derived from an EMBL/GenBank/DDBJ whole genome shotgun (WGS) entry which is preliminary data.</text>
</comment>
<organism evidence="2 3">
    <name type="scientific">Metarhizium album (strain ARSEF 1941)</name>
    <dbReference type="NCBI Taxonomy" id="1081103"/>
    <lineage>
        <taxon>Eukaryota</taxon>
        <taxon>Fungi</taxon>
        <taxon>Dikarya</taxon>
        <taxon>Ascomycota</taxon>
        <taxon>Pezizomycotina</taxon>
        <taxon>Sordariomycetes</taxon>
        <taxon>Hypocreomycetidae</taxon>
        <taxon>Hypocreales</taxon>
        <taxon>Clavicipitaceae</taxon>
        <taxon>Metarhizium</taxon>
    </lineage>
</organism>
<feature type="region of interest" description="Disordered" evidence="1">
    <location>
        <begin position="1"/>
        <end position="30"/>
    </location>
</feature>
<dbReference type="Proteomes" id="UP000030816">
    <property type="component" value="Unassembled WGS sequence"/>
</dbReference>
<feature type="region of interest" description="Disordered" evidence="1">
    <location>
        <begin position="52"/>
        <end position="73"/>
    </location>
</feature>
<dbReference type="EMBL" id="AZHE01000006">
    <property type="protein sequence ID" value="KHN98687.1"/>
    <property type="molecule type" value="Genomic_DNA"/>
</dbReference>
<evidence type="ECO:0000256" key="1">
    <source>
        <dbReference type="SAM" id="MobiDB-lite"/>
    </source>
</evidence>
<accession>A0A0B2WZ22</accession>
<dbReference type="GeneID" id="63737604"/>
<proteinExistence type="predicted"/>
<protein>
    <submittedName>
        <fullName evidence="2">Uncharacterized protein</fullName>
    </submittedName>
</protein>
<gene>
    <name evidence="2" type="ORF">MAM_03149</name>
</gene>
<dbReference type="HOGENOM" id="CLU_2705330_0_0_1"/>